<accession>A0A645IGB5</accession>
<proteinExistence type="predicted"/>
<reference evidence="1" key="1">
    <citation type="submission" date="2019-08" db="EMBL/GenBank/DDBJ databases">
        <authorList>
            <person name="Kucharzyk K."/>
            <person name="Murdoch R.W."/>
            <person name="Higgins S."/>
            <person name="Loffler F."/>
        </authorList>
    </citation>
    <scope>NUCLEOTIDE SEQUENCE</scope>
</reference>
<gene>
    <name evidence="1" type="ORF">SDC9_197951</name>
</gene>
<comment type="caution">
    <text evidence="1">The sequence shown here is derived from an EMBL/GenBank/DDBJ whole genome shotgun (WGS) entry which is preliminary data.</text>
</comment>
<dbReference type="EMBL" id="VSSQ01114406">
    <property type="protein sequence ID" value="MPN50325.1"/>
    <property type="molecule type" value="Genomic_DNA"/>
</dbReference>
<name>A0A645IGB5_9ZZZZ</name>
<protein>
    <submittedName>
        <fullName evidence="1">Uncharacterized protein</fullName>
    </submittedName>
</protein>
<evidence type="ECO:0000313" key="1">
    <source>
        <dbReference type="EMBL" id="MPN50325.1"/>
    </source>
</evidence>
<dbReference type="AlphaFoldDB" id="A0A645IGB5"/>
<organism evidence="1">
    <name type="scientific">bioreactor metagenome</name>
    <dbReference type="NCBI Taxonomy" id="1076179"/>
    <lineage>
        <taxon>unclassified sequences</taxon>
        <taxon>metagenomes</taxon>
        <taxon>ecological metagenomes</taxon>
    </lineage>
</organism>
<sequence>MFRVERVPILLVLPAVFRRPERVPGGAAVGTGVGAEGGEAAVIHRVKERNRLPPLRPEQPFRRGGAADDRAVKEVHINFVHTLGREGEAGVFAPQVLQQFPIPLRHCIAAAFGVAVAGVEAPFESGVADHVEVLSVETAGAEFARQ</sequence>